<dbReference type="EMBL" id="HBIU01059393">
    <property type="protein sequence ID" value="CAE0652328.1"/>
    <property type="molecule type" value="Transcribed_RNA"/>
</dbReference>
<keyword evidence="1" id="KW-0812">Transmembrane</keyword>
<feature type="transmembrane region" description="Helical" evidence="1">
    <location>
        <begin position="107"/>
        <end position="129"/>
    </location>
</feature>
<protein>
    <submittedName>
        <fullName evidence="2">Uncharacterized protein</fullName>
    </submittedName>
</protein>
<accession>A0A6V2UDV8</accession>
<keyword evidence="1" id="KW-1133">Transmembrane helix</keyword>
<gene>
    <name evidence="2" type="ORF">HAKA00212_LOCUS25758</name>
</gene>
<evidence type="ECO:0000313" key="2">
    <source>
        <dbReference type="EMBL" id="CAE0652328.1"/>
    </source>
</evidence>
<proteinExistence type="predicted"/>
<reference evidence="2" key="1">
    <citation type="submission" date="2021-01" db="EMBL/GenBank/DDBJ databases">
        <authorList>
            <person name="Corre E."/>
            <person name="Pelletier E."/>
            <person name="Niang G."/>
            <person name="Scheremetjew M."/>
            <person name="Finn R."/>
            <person name="Kale V."/>
            <person name="Holt S."/>
            <person name="Cochrane G."/>
            <person name="Meng A."/>
            <person name="Brown T."/>
            <person name="Cohen L."/>
        </authorList>
    </citation>
    <scope>NUCLEOTIDE SEQUENCE</scope>
    <source>
        <strain evidence="2">CCMP3107</strain>
    </source>
</reference>
<feature type="transmembrane region" description="Helical" evidence="1">
    <location>
        <begin position="78"/>
        <end position="95"/>
    </location>
</feature>
<organism evidence="2">
    <name type="scientific">Heterosigma akashiwo</name>
    <name type="common">Chromophytic alga</name>
    <name type="synonym">Heterosigma carterae</name>
    <dbReference type="NCBI Taxonomy" id="2829"/>
    <lineage>
        <taxon>Eukaryota</taxon>
        <taxon>Sar</taxon>
        <taxon>Stramenopiles</taxon>
        <taxon>Ochrophyta</taxon>
        <taxon>Raphidophyceae</taxon>
        <taxon>Chattonellales</taxon>
        <taxon>Chattonellaceae</taxon>
        <taxon>Heterosigma</taxon>
    </lineage>
</organism>
<keyword evidence="1" id="KW-0472">Membrane</keyword>
<feature type="transmembrane region" description="Helical" evidence="1">
    <location>
        <begin position="12"/>
        <end position="33"/>
    </location>
</feature>
<sequence>MDCKQAFEPMKLSVMMMIIIFGLWMLAAPEQALKMCSAIEFPEGHDSKLEMVLMRYMGAASVMIGFMFGTCDFTKSGLVAMGLLPLPFMLMDVYYSIKDPVFDKKIAFLDCAIGAAMSATCLGTFTAQLSEENKKLEGKEPMSSDKIKTK</sequence>
<dbReference type="AlphaFoldDB" id="A0A6V2UDV8"/>
<name>A0A6V2UDV8_HETAK</name>
<feature type="transmembrane region" description="Helical" evidence="1">
    <location>
        <begin position="53"/>
        <end position="71"/>
    </location>
</feature>
<evidence type="ECO:0000256" key="1">
    <source>
        <dbReference type="SAM" id="Phobius"/>
    </source>
</evidence>